<organism evidence="2">
    <name type="scientific">Caenorhabditis brenneri</name>
    <name type="common">Nematode worm</name>
    <dbReference type="NCBI Taxonomy" id="135651"/>
    <lineage>
        <taxon>Eukaryota</taxon>
        <taxon>Metazoa</taxon>
        <taxon>Ecdysozoa</taxon>
        <taxon>Nematoda</taxon>
        <taxon>Chromadorea</taxon>
        <taxon>Rhabditida</taxon>
        <taxon>Rhabditina</taxon>
        <taxon>Rhabditomorpha</taxon>
        <taxon>Rhabditoidea</taxon>
        <taxon>Rhabditidae</taxon>
        <taxon>Peloderinae</taxon>
        <taxon>Caenorhabditis</taxon>
    </lineage>
</organism>
<accession>G0NZD6</accession>
<dbReference type="InParanoid" id="G0NZD6"/>
<name>G0NZD6_CAEBE</name>
<dbReference type="HOGENOM" id="CLU_3052314_0_0_1"/>
<dbReference type="InterPro" id="IPR043504">
    <property type="entry name" value="Peptidase_S1_PA_chymotrypsin"/>
</dbReference>
<proteinExistence type="predicted"/>
<dbReference type="OrthoDB" id="9028152at2759"/>
<evidence type="ECO:0000313" key="2">
    <source>
        <dbReference type="Proteomes" id="UP000008068"/>
    </source>
</evidence>
<reference evidence="2" key="1">
    <citation type="submission" date="2011-07" db="EMBL/GenBank/DDBJ databases">
        <authorList>
            <consortium name="Caenorhabditis brenneri Sequencing and Analysis Consortium"/>
            <person name="Wilson R.K."/>
        </authorList>
    </citation>
    <scope>NUCLEOTIDE SEQUENCE [LARGE SCALE GENOMIC DNA]</scope>
    <source>
        <strain evidence="2">PB2801</strain>
    </source>
</reference>
<dbReference type="Proteomes" id="UP000008068">
    <property type="component" value="Unassembled WGS sequence"/>
</dbReference>
<dbReference type="SUPFAM" id="SSF50494">
    <property type="entry name" value="Trypsin-like serine proteases"/>
    <property type="match status" value="1"/>
</dbReference>
<protein>
    <submittedName>
        <fullName evidence="1">Uncharacterized protein</fullName>
    </submittedName>
</protein>
<evidence type="ECO:0000313" key="1">
    <source>
        <dbReference type="EMBL" id="EGT41184.1"/>
    </source>
</evidence>
<dbReference type="EMBL" id="GL379989">
    <property type="protein sequence ID" value="EGT41184.1"/>
    <property type="molecule type" value="Genomic_DNA"/>
</dbReference>
<keyword evidence="2" id="KW-1185">Reference proteome</keyword>
<gene>
    <name evidence="1" type="ORF">CAEBREN_11709</name>
</gene>
<dbReference type="AlphaFoldDB" id="G0NZD6"/>
<sequence>MCFFDDYRHDDLAILELREDIPYSIFVQPICTAKNMDLQKLKTWVQATGFGLNC</sequence>
<dbReference type="InterPro" id="IPR009003">
    <property type="entry name" value="Peptidase_S1_PA"/>
</dbReference>
<dbReference type="Gene3D" id="2.40.10.10">
    <property type="entry name" value="Trypsin-like serine proteases"/>
    <property type="match status" value="1"/>
</dbReference>